<feature type="domain" description="Glycosyl hydrolase family 13 catalytic" evidence="1">
    <location>
        <begin position="120"/>
        <end position="554"/>
    </location>
</feature>
<dbReference type="SUPFAM" id="SSF51445">
    <property type="entry name" value="(Trans)glycosidases"/>
    <property type="match status" value="1"/>
</dbReference>
<dbReference type="PANTHER" id="PTHR10357:SF179">
    <property type="entry name" value="NEUTRAL AND BASIC AMINO ACID TRANSPORT PROTEIN RBAT"/>
    <property type="match status" value="1"/>
</dbReference>
<dbReference type="GO" id="GO:0004556">
    <property type="term" value="F:alpha-amylase activity"/>
    <property type="evidence" value="ECO:0007669"/>
    <property type="project" value="TreeGrafter"/>
</dbReference>
<dbReference type="GO" id="GO:0009313">
    <property type="term" value="P:oligosaccharide catabolic process"/>
    <property type="evidence" value="ECO:0007669"/>
    <property type="project" value="TreeGrafter"/>
</dbReference>
<dbReference type="SMART" id="SM00642">
    <property type="entry name" value="Aamy"/>
    <property type="match status" value="1"/>
</dbReference>
<dbReference type="Proteomes" id="UP000267250">
    <property type="component" value="Chromosome"/>
</dbReference>
<keyword evidence="3" id="KW-1185">Reference proteome</keyword>
<protein>
    <recommendedName>
        <fullName evidence="1">Glycosyl hydrolase family 13 catalytic domain-containing protein</fullName>
    </recommendedName>
</protein>
<gene>
    <name evidence="2" type="ORF">BBF96_04555</name>
</gene>
<dbReference type="InterPro" id="IPR006047">
    <property type="entry name" value="GH13_cat_dom"/>
</dbReference>
<accession>A0A3S9SX00</accession>
<name>A0A3S9SX00_9FIRM</name>
<evidence type="ECO:0000313" key="2">
    <source>
        <dbReference type="EMBL" id="AZR72724.1"/>
    </source>
</evidence>
<sequence>MMSSCKNLEKLLERLDRLKHQGLNQTYYIPGIWDYKNQNSSDVIEIDPYEYLSNFIREYLITRVNSKVNDYLLPLSFYEQDKNWLAKGGIFCLDIRTATSWDHDWDQKIVKHNGRVTELGTFLKAFFLLPHIKNLNLNILYLLPVLKPGKSYSKGELGSFYAIKDFYQLNPDLHDPILDLPGDPFPIETEFKALIEACHILGIRVIFDFPLRTAARDNNLIKDHPDWFYWIKLDYLNEYRVPTYTIYEEHVQPTRERLQKIYTLPETKKYINMFSFPPNKVNEKAWKELLTEFEKDPTQNILELIEEKFGLTTAPAYSDWINDPQPSWDDITFLRLYLDEPSVREGFFDSEVPPFLFFDSIKTNLYPGNQPNTELWEYLTGIIRFYQENFGIDGARIDMAHALPEELEKKIMTKCLAFDPDFKFISEELQNSNHHIAHKKGYHSIIGENWWHEGHLNAENLVRLLKELPTLSVPSFACAETPDTPRAAIREGGRKFSRMIAVMNFFLPNTIPFINNGFELYERQPMNLGLDNTEEGRYVLDEDDLYYGRLAFFDRYQLHWLNDGVEEMVDLISKGQKLRLKYWSLISNLESFYVTGTIEKNLVQFGYRNEEMELICLVNLDFTKEKSINDIVGEVLISSVPGEITQKLRPGEFRVYLKK</sequence>
<dbReference type="KEGG" id="aft:BBF96_04555"/>
<dbReference type="Gene3D" id="3.20.20.80">
    <property type="entry name" value="Glycosidases"/>
    <property type="match status" value="1"/>
</dbReference>
<organism evidence="2 3">
    <name type="scientific">Anoxybacter fermentans</name>
    <dbReference type="NCBI Taxonomy" id="1323375"/>
    <lineage>
        <taxon>Bacteria</taxon>
        <taxon>Bacillati</taxon>
        <taxon>Bacillota</taxon>
        <taxon>Clostridia</taxon>
        <taxon>Halanaerobiales</taxon>
        <taxon>Anoxybacter</taxon>
    </lineage>
</organism>
<evidence type="ECO:0000313" key="3">
    <source>
        <dbReference type="Proteomes" id="UP000267250"/>
    </source>
</evidence>
<dbReference type="EMBL" id="CP016379">
    <property type="protein sequence ID" value="AZR72724.1"/>
    <property type="molecule type" value="Genomic_DNA"/>
</dbReference>
<evidence type="ECO:0000259" key="1">
    <source>
        <dbReference type="SMART" id="SM00642"/>
    </source>
</evidence>
<dbReference type="PANTHER" id="PTHR10357">
    <property type="entry name" value="ALPHA-AMYLASE FAMILY MEMBER"/>
    <property type="match status" value="1"/>
</dbReference>
<dbReference type="AlphaFoldDB" id="A0A3S9SX00"/>
<reference evidence="2 3" key="1">
    <citation type="submission" date="2016-07" db="EMBL/GenBank/DDBJ databases">
        <title>Genome and transcriptome analysis of iron-reducing fermentative bacteria Anoxybacter fermentans.</title>
        <authorList>
            <person name="Zeng X."/>
            <person name="Shao Z."/>
        </authorList>
    </citation>
    <scope>NUCLEOTIDE SEQUENCE [LARGE SCALE GENOMIC DNA]</scope>
    <source>
        <strain evidence="2 3">DY22613</strain>
    </source>
</reference>
<proteinExistence type="predicted"/>
<dbReference type="InterPro" id="IPR017853">
    <property type="entry name" value="GH"/>
</dbReference>